<name>A0ABV7IN61_9SPHN</name>
<keyword evidence="2" id="KW-0732">Signal</keyword>
<dbReference type="Pfam" id="PF01734">
    <property type="entry name" value="Patatin"/>
    <property type="match status" value="1"/>
</dbReference>
<dbReference type="RefSeq" id="WP_379508822.1">
    <property type="nucleotide sequence ID" value="NZ_JBHRTQ010000004.1"/>
</dbReference>
<evidence type="ECO:0000256" key="1">
    <source>
        <dbReference type="ARBA" id="ARBA00023098"/>
    </source>
</evidence>
<protein>
    <submittedName>
        <fullName evidence="4">Patatin-like phospholipase family protein</fullName>
    </submittedName>
</protein>
<reference evidence="5" key="1">
    <citation type="journal article" date="2019" name="Int. J. Syst. Evol. Microbiol.">
        <title>The Global Catalogue of Microorganisms (GCM) 10K type strain sequencing project: providing services to taxonomists for standard genome sequencing and annotation.</title>
        <authorList>
            <consortium name="The Broad Institute Genomics Platform"/>
            <consortium name="The Broad Institute Genome Sequencing Center for Infectious Disease"/>
            <person name="Wu L."/>
            <person name="Ma J."/>
        </authorList>
    </citation>
    <scope>NUCLEOTIDE SEQUENCE [LARGE SCALE GENOMIC DNA]</scope>
    <source>
        <strain evidence="5">KCTC 42984</strain>
    </source>
</reference>
<evidence type="ECO:0000259" key="3">
    <source>
        <dbReference type="Pfam" id="PF01734"/>
    </source>
</evidence>
<dbReference type="Gene3D" id="3.40.1090.10">
    <property type="entry name" value="Cytosolic phospholipase A2 catalytic domain"/>
    <property type="match status" value="1"/>
</dbReference>
<sequence>MILHRILPLLLCWALAACAIAPVQTAGTPAIRCTAAPQAWRLSLEPGASLPESLAAGLDAELDRAYASAALPGETARNRPVSRSMLLLSGGSEDGAFGAGFLSQWAALRKSGSLPRFRVVSGISTGSLQASFAFIDEPQVNVDAYQIAKEADLLHPLVSRGLDEHPVRGALSLARRGTLATLQPLREKLHGLLTPARLRAIAAESVPAPDGPGRLLLVGAVEMDSGDLLVFNLGKLAQNWVAATEQGDGETARAWKNCYVEALLASSSVPMAAAPVFIDGKPFIDGGARFGVFLGPLDRALARQATRDPSPANLFLLVNGTLKVAPQCLLAPCAAAKTKWRFDALAFRSLSVLINQSYVASVWWANAVGAGHGYAPRFARMELGPQGFAEHRARSGLTPAEPEERTCPEWKAIDQARDHPLEFHPRFMRCLVDYGRSHPAVKDWAGLE</sequence>
<accession>A0ABV7IN61</accession>
<dbReference type="EMBL" id="JBHRTQ010000004">
    <property type="protein sequence ID" value="MFC3173437.1"/>
    <property type="molecule type" value="Genomic_DNA"/>
</dbReference>
<feature type="signal peptide" evidence="2">
    <location>
        <begin position="1"/>
        <end position="19"/>
    </location>
</feature>
<keyword evidence="5" id="KW-1185">Reference proteome</keyword>
<proteinExistence type="predicted"/>
<gene>
    <name evidence="4" type="ORF">ACFOD9_04145</name>
</gene>
<keyword evidence="1" id="KW-0443">Lipid metabolism</keyword>
<organism evidence="4 5">
    <name type="scientific">Novosphingobium bradum</name>
    <dbReference type="NCBI Taxonomy" id="1737444"/>
    <lineage>
        <taxon>Bacteria</taxon>
        <taxon>Pseudomonadati</taxon>
        <taxon>Pseudomonadota</taxon>
        <taxon>Alphaproteobacteria</taxon>
        <taxon>Sphingomonadales</taxon>
        <taxon>Sphingomonadaceae</taxon>
        <taxon>Novosphingobium</taxon>
    </lineage>
</organism>
<evidence type="ECO:0000256" key="2">
    <source>
        <dbReference type="SAM" id="SignalP"/>
    </source>
</evidence>
<feature type="chain" id="PRO_5046162748" evidence="2">
    <location>
        <begin position="20"/>
        <end position="448"/>
    </location>
</feature>
<dbReference type="PROSITE" id="PS51257">
    <property type="entry name" value="PROKAR_LIPOPROTEIN"/>
    <property type="match status" value="1"/>
</dbReference>
<comment type="caution">
    <text evidence="4">The sequence shown here is derived from an EMBL/GenBank/DDBJ whole genome shotgun (WGS) entry which is preliminary data.</text>
</comment>
<dbReference type="InterPro" id="IPR016035">
    <property type="entry name" value="Acyl_Trfase/lysoPLipase"/>
</dbReference>
<dbReference type="InterPro" id="IPR002641">
    <property type="entry name" value="PNPLA_dom"/>
</dbReference>
<evidence type="ECO:0000313" key="5">
    <source>
        <dbReference type="Proteomes" id="UP001595604"/>
    </source>
</evidence>
<evidence type="ECO:0000313" key="4">
    <source>
        <dbReference type="EMBL" id="MFC3173437.1"/>
    </source>
</evidence>
<feature type="domain" description="PNPLA" evidence="3">
    <location>
        <begin position="86"/>
        <end position="289"/>
    </location>
</feature>
<dbReference type="SUPFAM" id="SSF52151">
    <property type="entry name" value="FabD/lysophospholipase-like"/>
    <property type="match status" value="1"/>
</dbReference>
<dbReference type="Proteomes" id="UP001595604">
    <property type="component" value="Unassembled WGS sequence"/>
</dbReference>